<gene>
    <name evidence="3" type="ORF">PGLA1383_LOCUS56494</name>
</gene>
<evidence type="ECO:0000313" key="4">
    <source>
        <dbReference type="Proteomes" id="UP000654075"/>
    </source>
</evidence>
<dbReference type="PROSITE" id="PS50222">
    <property type="entry name" value="EF_HAND_2"/>
    <property type="match status" value="1"/>
</dbReference>
<dbReference type="AlphaFoldDB" id="A0A813HW23"/>
<evidence type="ECO:0000256" key="1">
    <source>
        <dbReference type="SAM" id="MobiDB-lite"/>
    </source>
</evidence>
<proteinExistence type="predicted"/>
<keyword evidence="4" id="KW-1185">Reference proteome</keyword>
<dbReference type="EMBL" id="CAJNNV010033052">
    <property type="protein sequence ID" value="CAE8641916.1"/>
    <property type="molecule type" value="Genomic_DNA"/>
</dbReference>
<feature type="region of interest" description="Disordered" evidence="1">
    <location>
        <begin position="562"/>
        <end position="586"/>
    </location>
</feature>
<organism evidence="3 4">
    <name type="scientific">Polarella glacialis</name>
    <name type="common">Dinoflagellate</name>
    <dbReference type="NCBI Taxonomy" id="89957"/>
    <lineage>
        <taxon>Eukaryota</taxon>
        <taxon>Sar</taxon>
        <taxon>Alveolata</taxon>
        <taxon>Dinophyceae</taxon>
        <taxon>Suessiales</taxon>
        <taxon>Suessiaceae</taxon>
        <taxon>Polarella</taxon>
    </lineage>
</organism>
<dbReference type="InterPro" id="IPR011992">
    <property type="entry name" value="EF-hand-dom_pair"/>
</dbReference>
<sequence>MPPGGGVGITSINRQTSLPELIAEVCKRKADGMPSLGKCSMVEPHIVKARDAAQRKARPNIFFDSQSHIDKARNLSLTDPSFNASLKPSMSHGSVGQVAMSAAGSSTYVDLLKKMYGQVEQELAQWQCGKYTHITRAVHITDGKDCPVPVAVVFVYFHLDTSTNRLSYQFEEENVQHEVGGQGLAAGMFERWLDRIIGDKLQVRQLHNLATPFEVTRLVPPPTHTGDVAAAAVEAQAAEESLFTRQESIKSGKEKAQEDKLDLSTLLANIFDAADEEDEFELTHKEVADLLYATPLGLTDWDIKLLLTTATEFETSRIEYKPFVQAAPEIIEALLKRRAAFEERLLANPLGESQVTLEAIELCYGEEIEEVGKATREAFAQVDHAGTGTLSRHEFRSCLMARIERLSLQEVQMLMQMCKEDDLGQVLYEDFPILLQQLRIDALHNALVETDVSMLRTHLILLARRMGLPQDNIMPVWDLRSVLLSADQLCLSRMQIHVILSIVHPDEHGEVEMGYFLQVCCTVIPQMFDTAAFAEKAATIAKEKADQLAKAELEELQGITSSLANKNRRADDEDQEDTQANASGPH</sequence>
<dbReference type="Gene3D" id="1.10.238.10">
    <property type="entry name" value="EF-hand"/>
    <property type="match status" value="1"/>
</dbReference>
<dbReference type="InterPro" id="IPR002048">
    <property type="entry name" value="EF_hand_dom"/>
</dbReference>
<reference evidence="3" key="1">
    <citation type="submission" date="2021-02" db="EMBL/GenBank/DDBJ databases">
        <authorList>
            <person name="Dougan E. K."/>
            <person name="Rhodes N."/>
            <person name="Thang M."/>
            <person name="Chan C."/>
        </authorList>
    </citation>
    <scope>NUCLEOTIDE SEQUENCE</scope>
</reference>
<dbReference type="OrthoDB" id="329772at2759"/>
<dbReference type="OMA" id="EINMIMA"/>
<name>A0A813HW23_POLGL</name>
<evidence type="ECO:0000313" key="3">
    <source>
        <dbReference type="EMBL" id="CAE8641916.1"/>
    </source>
</evidence>
<dbReference type="SUPFAM" id="SSF47473">
    <property type="entry name" value="EF-hand"/>
    <property type="match status" value="1"/>
</dbReference>
<evidence type="ECO:0000259" key="2">
    <source>
        <dbReference type="PROSITE" id="PS50222"/>
    </source>
</evidence>
<comment type="caution">
    <text evidence="3">The sequence shown here is derived from an EMBL/GenBank/DDBJ whole genome shotgun (WGS) entry which is preliminary data.</text>
</comment>
<feature type="domain" description="EF-hand" evidence="2">
    <location>
        <begin position="370"/>
        <end position="405"/>
    </location>
</feature>
<dbReference type="Proteomes" id="UP000654075">
    <property type="component" value="Unassembled WGS sequence"/>
</dbReference>
<dbReference type="GO" id="GO:0005509">
    <property type="term" value="F:calcium ion binding"/>
    <property type="evidence" value="ECO:0007669"/>
    <property type="project" value="InterPro"/>
</dbReference>
<accession>A0A813HW23</accession>
<protein>
    <recommendedName>
        <fullName evidence="2">EF-hand domain-containing protein</fullName>
    </recommendedName>
</protein>